<evidence type="ECO:0000313" key="4">
    <source>
        <dbReference type="Proteomes" id="UP001610444"/>
    </source>
</evidence>
<keyword evidence="4" id="KW-1185">Reference proteome</keyword>
<evidence type="ECO:0000256" key="1">
    <source>
        <dbReference type="SAM" id="MobiDB-lite"/>
    </source>
</evidence>
<feature type="signal peptide" evidence="2">
    <location>
        <begin position="1"/>
        <end position="23"/>
    </location>
</feature>
<organism evidence="3 4">
    <name type="scientific">Aspergillus pseudodeflectus</name>
    <dbReference type="NCBI Taxonomy" id="176178"/>
    <lineage>
        <taxon>Eukaryota</taxon>
        <taxon>Fungi</taxon>
        <taxon>Dikarya</taxon>
        <taxon>Ascomycota</taxon>
        <taxon>Pezizomycotina</taxon>
        <taxon>Eurotiomycetes</taxon>
        <taxon>Eurotiomycetidae</taxon>
        <taxon>Eurotiales</taxon>
        <taxon>Aspergillaceae</taxon>
        <taxon>Aspergillus</taxon>
        <taxon>Aspergillus subgen. Nidulantes</taxon>
    </lineage>
</organism>
<dbReference type="Proteomes" id="UP001610444">
    <property type="component" value="Unassembled WGS sequence"/>
</dbReference>
<name>A0ABR4K9U0_9EURO</name>
<feature type="compositionally biased region" description="Polar residues" evidence="1">
    <location>
        <begin position="79"/>
        <end position="89"/>
    </location>
</feature>
<dbReference type="GeneID" id="98165298"/>
<dbReference type="EMBL" id="JBFXLR010000024">
    <property type="protein sequence ID" value="KAL2849052.1"/>
    <property type="molecule type" value="Genomic_DNA"/>
</dbReference>
<keyword evidence="2" id="KW-0732">Signal</keyword>
<reference evidence="3 4" key="1">
    <citation type="submission" date="2024-07" db="EMBL/GenBank/DDBJ databases">
        <title>Section-level genome sequencing and comparative genomics of Aspergillus sections Usti and Cavernicolus.</title>
        <authorList>
            <consortium name="Lawrence Berkeley National Laboratory"/>
            <person name="Nybo J.L."/>
            <person name="Vesth T.C."/>
            <person name="Theobald S."/>
            <person name="Frisvad J.C."/>
            <person name="Larsen T.O."/>
            <person name="Kjaerboelling I."/>
            <person name="Rothschild-Mancinelli K."/>
            <person name="Lyhne E.K."/>
            <person name="Kogle M.E."/>
            <person name="Barry K."/>
            <person name="Clum A."/>
            <person name="Na H."/>
            <person name="Ledsgaard L."/>
            <person name="Lin J."/>
            <person name="Lipzen A."/>
            <person name="Kuo A."/>
            <person name="Riley R."/>
            <person name="Mondo S."/>
            <person name="LaButti K."/>
            <person name="Haridas S."/>
            <person name="Pangalinan J."/>
            <person name="Salamov A.A."/>
            <person name="Simmons B.A."/>
            <person name="Magnuson J.K."/>
            <person name="Chen J."/>
            <person name="Drula E."/>
            <person name="Henrissat B."/>
            <person name="Wiebenga A."/>
            <person name="Lubbers R.J."/>
            <person name="Gomes A.C."/>
            <person name="Macurrencykelacurrency M.R."/>
            <person name="Stajich J."/>
            <person name="Grigoriev I.V."/>
            <person name="Mortensen U.H."/>
            <person name="De vries R.P."/>
            <person name="Baker S.E."/>
            <person name="Andersen M.R."/>
        </authorList>
    </citation>
    <scope>NUCLEOTIDE SEQUENCE [LARGE SCALE GENOMIC DNA]</scope>
    <source>
        <strain evidence="3 4">CBS 756.74</strain>
    </source>
</reference>
<sequence length="134" mass="15068">MPFRVWSCDSLTFPCFVLLWSSGFPPPPFPYPPRHFSESACLGIICAPPVFWKDFSFSTPITRQEEMSANKKKKKYRINPTSQATATRQLTHHPRTLGTAHAPNGPASQDTPLTIYRQKPSHPSARCIITLLQG</sequence>
<evidence type="ECO:0008006" key="5">
    <source>
        <dbReference type="Google" id="ProtNLM"/>
    </source>
</evidence>
<feature type="chain" id="PRO_5046774459" description="Secreted protein" evidence="2">
    <location>
        <begin position="24"/>
        <end position="134"/>
    </location>
</feature>
<evidence type="ECO:0000313" key="3">
    <source>
        <dbReference type="EMBL" id="KAL2849052.1"/>
    </source>
</evidence>
<comment type="caution">
    <text evidence="3">The sequence shown here is derived from an EMBL/GenBank/DDBJ whole genome shotgun (WGS) entry which is preliminary data.</text>
</comment>
<accession>A0ABR4K9U0</accession>
<protein>
    <recommendedName>
        <fullName evidence="5">Secreted protein</fullName>
    </recommendedName>
</protein>
<dbReference type="RefSeq" id="XP_070898587.1">
    <property type="nucleotide sequence ID" value="XM_071050134.1"/>
</dbReference>
<gene>
    <name evidence="3" type="ORF">BJX68DRAFT_98528</name>
</gene>
<feature type="region of interest" description="Disordered" evidence="1">
    <location>
        <begin position="66"/>
        <end position="113"/>
    </location>
</feature>
<evidence type="ECO:0000256" key="2">
    <source>
        <dbReference type="SAM" id="SignalP"/>
    </source>
</evidence>
<proteinExistence type="predicted"/>